<feature type="compositionally biased region" description="Basic residues" evidence="1">
    <location>
        <begin position="86"/>
        <end position="116"/>
    </location>
</feature>
<feature type="compositionally biased region" description="Polar residues" evidence="1">
    <location>
        <begin position="857"/>
        <end position="871"/>
    </location>
</feature>
<dbReference type="RefSeq" id="XP_007764451.1">
    <property type="nucleotide sequence ID" value="XM_007766261.1"/>
</dbReference>
<feature type="region of interest" description="Disordered" evidence="1">
    <location>
        <begin position="762"/>
        <end position="911"/>
    </location>
</feature>
<feature type="compositionally biased region" description="Low complexity" evidence="1">
    <location>
        <begin position="654"/>
        <end position="669"/>
    </location>
</feature>
<feature type="compositionally biased region" description="Low complexity" evidence="1">
    <location>
        <begin position="121"/>
        <end position="130"/>
    </location>
</feature>
<dbReference type="KEGG" id="cput:CONPUDRAFT_141631"/>
<feature type="compositionally biased region" description="Low complexity" evidence="1">
    <location>
        <begin position="30"/>
        <end position="39"/>
    </location>
</feature>
<feature type="region of interest" description="Disordered" evidence="1">
    <location>
        <begin position="632"/>
        <end position="680"/>
    </location>
</feature>
<proteinExistence type="predicted"/>
<feature type="region of interest" description="Disordered" evidence="1">
    <location>
        <begin position="349"/>
        <end position="502"/>
    </location>
</feature>
<comment type="caution">
    <text evidence="2">The sequence shown here is derived from an EMBL/GenBank/DDBJ whole genome shotgun (WGS) entry which is preliminary data.</text>
</comment>
<dbReference type="GeneID" id="19201649"/>
<dbReference type="OrthoDB" id="2505887at2759"/>
<feature type="region of interest" description="Disordered" evidence="1">
    <location>
        <begin position="1024"/>
        <end position="1058"/>
    </location>
</feature>
<feature type="region of interest" description="Disordered" evidence="1">
    <location>
        <begin position="1"/>
        <end position="278"/>
    </location>
</feature>
<feature type="compositionally biased region" description="Polar residues" evidence="1">
    <location>
        <begin position="392"/>
        <end position="407"/>
    </location>
</feature>
<accession>A0A5M3N1G9</accession>
<feature type="compositionally biased region" description="Polar residues" evidence="1">
    <location>
        <begin position="19"/>
        <end position="29"/>
    </location>
</feature>
<dbReference type="Proteomes" id="UP000053558">
    <property type="component" value="Unassembled WGS sequence"/>
</dbReference>
<keyword evidence="3" id="KW-1185">Reference proteome</keyword>
<feature type="compositionally biased region" description="Low complexity" evidence="1">
    <location>
        <begin position="349"/>
        <end position="381"/>
    </location>
</feature>
<feature type="compositionally biased region" description="Pro residues" evidence="1">
    <location>
        <begin position="670"/>
        <end position="680"/>
    </location>
</feature>
<evidence type="ECO:0000256" key="1">
    <source>
        <dbReference type="SAM" id="MobiDB-lite"/>
    </source>
</evidence>
<sequence length="1058" mass="111824">MSGSPSLAGRLMPRRSAATKASASFADQLSSPGSSSPSARSDDSFGGSGGERHAPSVKVRYGGKHKYHASPLKVTSTSSAEQSPTRKPRPTPKPKPVGKRAGRSGQSQKKRRRSRSRSREPASSLSSSPSPSTPKAHATKKARVEKPKLSPLDTAALSAPLPSKNEGEGEGEGSPLTEPDSPLTPVSGSPAVATSPISPGYASPPPFMKSLSQASASASASAKKAVSTPSAKNGAKRKLTRPHTISKAPPGSAKTLAEMVHTHTHTNGKGKGKDKGRSAYTEELGSFVFVLVGENGKVAAGERDGASGKGQRDVSVQIIESVTWWPARVSRMRSETSGALQVRLFGDNTPGSSSLSSSTTPSSSFPLASSSSLLPIESPSPANVRPMRTPSGELSFTDSTCRYTSGATKGDDGPPDPTSSSPGHEPPPRPKKRPKSAWQAAVDKMVEAEEQDKDGMPAFISSFRLDSDLDEDLDEDGDLADGDGNGKHAPASSGKDKVTKGTKGTSKRVFVDLLDVDDDDDDVDMDFGDDDDDDDLDYLSVRVGDFVLSWYPRTCEAYWPAKVIGIQEPVREPGGAKGKAKGRRKGRMYELEFMDGVRKALPKKKFFTNDEKGFVTCKVKRAVILGEWTSKVKDVDGPDDDDDANDSAKPPPFSSFSPSSSDPSQQRPRSPSPAPVLPPPAKEAFADLPLRTQLAYVKPVLLATLRGAYAPALARHRAFMKGGAARAGIQKDAGVRGEMGTTDVAELRALISEWVLRGETRGRPGVGEDVEENEGGQGVGVDVVPMDVDRRGPEVGEEGENVDVTNGNGHVEAPGPGTGEACPDTNHPLAIGGTDSSALTSAKPSDASHQPDGEAQQGGNAIGQTSSQNDPYETVEVGAVPSGAPGLPRERETEADALSQGRAGAEAQHKVPIEVEAKTVVKEGAGHADEERGDATAEASQAISRKPFGCEEYESLAGHEKVAYCTDVLLREAVQQLHLWRAGDRTSVDLLPEAEEARLHAIAVGKMEYRDWVWDVVRMRKAQARLHSKREEPKNAAAAASASGGTRSRPRTSTVSRR</sequence>
<dbReference type="OMA" id="WVHDIIR"/>
<feature type="compositionally biased region" description="Polar residues" evidence="1">
    <location>
        <begin position="834"/>
        <end position="843"/>
    </location>
</feature>
<feature type="compositionally biased region" description="Low complexity" evidence="1">
    <location>
        <begin position="209"/>
        <end position="232"/>
    </location>
</feature>
<protein>
    <submittedName>
        <fullName evidence="2">Uncharacterized protein</fullName>
    </submittedName>
</protein>
<name>A0A5M3N1G9_CONPW</name>
<gene>
    <name evidence="2" type="ORF">CONPUDRAFT_141631</name>
</gene>
<evidence type="ECO:0000313" key="2">
    <source>
        <dbReference type="EMBL" id="EIW84745.1"/>
    </source>
</evidence>
<feature type="compositionally biased region" description="Acidic residues" evidence="1">
    <location>
        <begin position="468"/>
        <end position="481"/>
    </location>
</feature>
<feature type="compositionally biased region" description="Polar residues" evidence="1">
    <location>
        <begin position="73"/>
        <end position="83"/>
    </location>
</feature>
<dbReference type="AlphaFoldDB" id="A0A5M3N1G9"/>
<dbReference type="PANTHER" id="PTHR24216">
    <property type="entry name" value="PAXILLIN-RELATED"/>
    <property type="match status" value="1"/>
</dbReference>
<organism evidence="2 3">
    <name type="scientific">Coniophora puteana (strain RWD-64-598)</name>
    <name type="common">Brown rot fungus</name>
    <dbReference type="NCBI Taxonomy" id="741705"/>
    <lineage>
        <taxon>Eukaryota</taxon>
        <taxon>Fungi</taxon>
        <taxon>Dikarya</taxon>
        <taxon>Basidiomycota</taxon>
        <taxon>Agaricomycotina</taxon>
        <taxon>Agaricomycetes</taxon>
        <taxon>Agaricomycetidae</taxon>
        <taxon>Boletales</taxon>
        <taxon>Coniophorineae</taxon>
        <taxon>Coniophoraceae</taxon>
        <taxon>Coniophora</taxon>
    </lineage>
</organism>
<dbReference type="EMBL" id="JH711574">
    <property type="protein sequence ID" value="EIW84745.1"/>
    <property type="molecule type" value="Genomic_DNA"/>
</dbReference>
<reference evidence="3" key="1">
    <citation type="journal article" date="2012" name="Science">
        <title>The Paleozoic origin of enzymatic lignin decomposition reconstructed from 31 fungal genomes.</title>
        <authorList>
            <person name="Floudas D."/>
            <person name="Binder M."/>
            <person name="Riley R."/>
            <person name="Barry K."/>
            <person name="Blanchette R.A."/>
            <person name="Henrissat B."/>
            <person name="Martinez A.T."/>
            <person name="Otillar R."/>
            <person name="Spatafora J.W."/>
            <person name="Yadav J.S."/>
            <person name="Aerts A."/>
            <person name="Benoit I."/>
            <person name="Boyd A."/>
            <person name="Carlson A."/>
            <person name="Copeland A."/>
            <person name="Coutinho P.M."/>
            <person name="de Vries R.P."/>
            <person name="Ferreira P."/>
            <person name="Findley K."/>
            <person name="Foster B."/>
            <person name="Gaskell J."/>
            <person name="Glotzer D."/>
            <person name="Gorecki P."/>
            <person name="Heitman J."/>
            <person name="Hesse C."/>
            <person name="Hori C."/>
            <person name="Igarashi K."/>
            <person name="Jurgens J.A."/>
            <person name="Kallen N."/>
            <person name="Kersten P."/>
            <person name="Kohler A."/>
            <person name="Kuees U."/>
            <person name="Kumar T.K.A."/>
            <person name="Kuo A."/>
            <person name="LaButti K."/>
            <person name="Larrondo L.F."/>
            <person name="Lindquist E."/>
            <person name="Ling A."/>
            <person name="Lombard V."/>
            <person name="Lucas S."/>
            <person name="Lundell T."/>
            <person name="Martin R."/>
            <person name="McLaughlin D.J."/>
            <person name="Morgenstern I."/>
            <person name="Morin E."/>
            <person name="Murat C."/>
            <person name="Nagy L.G."/>
            <person name="Nolan M."/>
            <person name="Ohm R.A."/>
            <person name="Patyshakuliyeva A."/>
            <person name="Rokas A."/>
            <person name="Ruiz-Duenas F.J."/>
            <person name="Sabat G."/>
            <person name="Salamov A."/>
            <person name="Samejima M."/>
            <person name="Schmutz J."/>
            <person name="Slot J.C."/>
            <person name="St John F."/>
            <person name="Stenlid J."/>
            <person name="Sun H."/>
            <person name="Sun S."/>
            <person name="Syed K."/>
            <person name="Tsang A."/>
            <person name="Wiebenga A."/>
            <person name="Young D."/>
            <person name="Pisabarro A."/>
            <person name="Eastwood D.C."/>
            <person name="Martin F."/>
            <person name="Cullen D."/>
            <person name="Grigoriev I.V."/>
            <person name="Hibbett D.S."/>
        </authorList>
    </citation>
    <scope>NUCLEOTIDE SEQUENCE [LARGE SCALE GENOMIC DNA]</scope>
    <source>
        <strain evidence="3">RWD-64-598 SS2</strain>
    </source>
</reference>
<feature type="compositionally biased region" description="Low complexity" evidence="1">
    <location>
        <begin position="1036"/>
        <end position="1058"/>
    </location>
</feature>
<evidence type="ECO:0000313" key="3">
    <source>
        <dbReference type="Proteomes" id="UP000053558"/>
    </source>
</evidence>